<evidence type="ECO:0000313" key="9">
    <source>
        <dbReference type="Proteomes" id="UP001652580"/>
    </source>
</evidence>
<feature type="region of interest" description="Disordered" evidence="6">
    <location>
        <begin position="65"/>
        <end position="84"/>
    </location>
</feature>
<feature type="compositionally biased region" description="Basic and acidic residues" evidence="6">
    <location>
        <begin position="1291"/>
        <end position="1300"/>
    </location>
</feature>
<evidence type="ECO:0000259" key="7">
    <source>
        <dbReference type="Pfam" id="PF14650"/>
    </source>
</evidence>
<feature type="compositionally biased region" description="Polar residues" evidence="6">
    <location>
        <begin position="977"/>
        <end position="992"/>
    </location>
</feature>
<feature type="region of interest" description="Disordered" evidence="6">
    <location>
        <begin position="1400"/>
        <end position="1453"/>
    </location>
</feature>
<feature type="region of interest" description="Disordered" evidence="6">
    <location>
        <begin position="423"/>
        <end position="471"/>
    </location>
</feature>
<feature type="domain" description="SPATA31-like" evidence="8">
    <location>
        <begin position="68"/>
        <end position="163"/>
    </location>
</feature>
<evidence type="ECO:0000259" key="8">
    <source>
        <dbReference type="Pfam" id="PF15371"/>
    </source>
</evidence>
<feature type="domain" description="SPATA31" evidence="7">
    <location>
        <begin position="480"/>
        <end position="863"/>
    </location>
</feature>
<evidence type="ECO:0000256" key="3">
    <source>
        <dbReference type="ARBA" id="ARBA00022989"/>
    </source>
</evidence>
<dbReference type="Proteomes" id="UP001652580">
    <property type="component" value="Chromosome 6"/>
</dbReference>
<evidence type="ECO:0000256" key="2">
    <source>
        <dbReference type="ARBA" id="ARBA00022692"/>
    </source>
</evidence>
<feature type="region of interest" description="Disordered" evidence="6">
    <location>
        <begin position="958"/>
        <end position="997"/>
    </location>
</feature>
<feature type="compositionally biased region" description="Basic residues" evidence="6">
    <location>
        <begin position="67"/>
        <end position="76"/>
    </location>
</feature>
<evidence type="ECO:0000313" key="10">
    <source>
        <dbReference type="RefSeq" id="XP_057405138.1"/>
    </source>
</evidence>
<feature type="compositionally biased region" description="Polar residues" evidence="6">
    <location>
        <begin position="438"/>
        <end position="454"/>
    </location>
</feature>
<evidence type="ECO:0000256" key="6">
    <source>
        <dbReference type="SAM" id="MobiDB-lite"/>
    </source>
</evidence>
<accession>A0ABM3TSR7</accession>
<name>A0ABM3TSR7_BALAC</name>
<dbReference type="Pfam" id="PF14650">
    <property type="entry name" value="FAM75"/>
    <property type="match status" value="1"/>
</dbReference>
<feature type="region of interest" description="Disordered" evidence="6">
    <location>
        <begin position="1250"/>
        <end position="1313"/>
    </location>
</feature>
<dbReference type="InterPro" id="IPR027970">
    <property type="entry name" value="SPATA31-like"/>
</dbReference>
<gene>
    <name evidence="10" type="primary">LOC130708500</name>
</gene>
<dbReference type="PANTHER" id="PTHR21859">
    <property type="entry name" value="ACROSOME-SPECIFIC PROTEIN"/>
    <property type="match status" value="1"/>
</dbReference>
<comment type="similarity">
    <text evidence="5">Belongs to the SPATA31 family.</text>
</comment>
<reference evidence="10" key="1">
    <citation type="submission" date="2025-08" db="UniProtKB">
        <authorList>
            <consortium name="RefSeq"/>
        </authorList>
    </citation>
    <scope>IDENTIFICATION</scope>
</reference>
<keyword evidence="9" id="KW-1185">Reference proteome</keyword>
<keyword evidence="4" id="KW-0472">Membrane</keyword>
<comment type="subcellular location">
    <subcellularLocation>
        <location evidence="1">Membrane</location>
        <topology evidence="1">Single-pass membrane protein</topology>
    </subcellularLocation>
</comment>
<evidence type="ECO:0000256" key="5">
    <source>
        <dbReference type="ARBA" id="ARBA00035009"/>
    </source>
</evidence>
<feature type="compositionally biased region" description="Polar residues" evidence="6">
    <location>
        <begin position="1432"/>
        <end position="1451"/>
    </location>
</feature>
<proteinExistence type="inferred from homology"/>
<dbReference type="Pfam" id="PF15371">
    <property type="entry name" value="DUF4599"/>
    <property type="match status" value="1"/>
</dbReference>
<dbReference type="GeneID" id="130708500"/>
<dbReference type="PANTHER" id="PTHR21859:SF51">
    <property type="entry name" value="RIKEN CDNA 1700014D04 GENE"/>
    <property type="match status" value="1"/>
</dbReference>
<evidence type="ECO:0000256" key="1">
    <source>
        <dbReference type="ARBA" id="ARBA00004167"/>
    </source>
</evidence>
<organism evidence="9 10">
    <name type="scientific">Balaenoptera acutorostrata</name>
    <name type="common">Common minke whale</name>
    <name type="synonym">Balaena rostrata</name>
    <dbReference type="NCBI Taxonomy" id="9767"/>
    <lineage>
        <taxon>Eukaryota</taxon>
        <taxon>Metazoa</taxon>
        <taxon>Chordata</taxon>
        <taxon>Craniata</taxon>
        <taxon>Vertebrata</taxon>
        <taxon>Euteleostomi</taxon>
        <taxon>Mammalia</taxon>
        <taxon>Eutheria</taxon>
        <taxon>Laurasiatheria</taxon>
        <taxon>Artiodactyla</taxon>
        <taxon>Whippomorpha</taxon>
        <taxon>Cetacea</taxon>
        <taxon>Mysticeti</taxon>
        <taxon>Balaenopteridae</taxon>
        <taxon>Balaenoptera</taxon>
    </lineage>
</organism>
<dbReference type="RefSeq" id="XP_057405138.1">
    <property type="nucleotide sequence ID" value="XM_057549155.1"/>
</dbReference>
<keyword evidence="3" id="KW-1133">Transmembrane helix</keyword>
<keyword evidence="2" id="KW-0812">Transmembrane</keyword>
<sequence>MKVPPLRLIALVEPWYPSPRIPAAHEPESYDIDPTISEAYGHREKADSVEPPGEGQKVGLMVYQHQGRAKRRRKGGTPKGWRARQSEVEEARKVLSLLQSFVLPVFCSPLGRHDDTTRFRQLLCPDPFCEVCNKATAEVNRMLFPEALEDSTSSVSPLASTAPVTESSFTLSPAFSTVPPRDLTAASLLEPSPLPASVLSPNPVTPLVDFFSPSPLGHSLAPEPFPSLDSKFPVDHSPPQPLAFPPLLPHDTQTADPVLPREATLSPDTIFSLDPTLSQDINPLSDLSQAVNHPDFSACHHAPPTLSVSPQPDCTLSVTQPKSTSILLKPVLEKLSPDSSGGLSTCVSTIRGTEHSSLSISDFSSRQANAKNVFLPTLSLSDFQRENVSLPLPDTCLWGDSVTKHVEAIQGLLERQIEKKMAFQNSEKNQKEEGPFSKQMSEYQRTSSGNSLQSLDVKDTRAPQTGWNSESKPEQLRICQQLLYDKTLGENLQQKYSQLFWGLPSLHSESLEATLLASSSSYPLESHSVLFNGICSASAFKMRDQESPPLLYSHPLLLPHVHPQPLPQTKPQSQPLPFTQVQPQAHLQSQLPILPSSSPSQIRDHGVSFHRFQNESDFHIATGNQHLEWHMLQKQQESLWGLVPVLQKSQEATCPQALNLPLVNRSSHAYVPVSVLGHFHITSEPQEKLELHVPRRLIPRWCLQACRNLESPALMEPQYKLTEVPQQRGTHVHLQISELQGKDSKDIGKTELGLPANFHERAPTKFQLRDDMRKNLGYILEKSPEDSPQEVSERYLVQGLRAALETKTNCVCHSRNHSGNELLNVSRKDIDWNQIKTILRLHVSTKSWQISAGRIPIGVCRSWLADDNTLPPSGSSQTNMEDADSKSAMVGKVYHQISTLELSFLDPNTRKVLEAHILRFRVTQRWGLPLKVLESIKFYMLREAKTWPLPQFDFPSSTTHISGVDSKGEVSKPLEGSSETSQGNKVRTTNSVPVLDHPLPVISSVDKEGQQAPQPSHSDIDQRLAEDVQTIERGRQTFQLLTHRNKDKVSQSETLLDHRCSPEVPIRQAGDGHEPRDENMNSSDRVEMIWGQKIEGKNLEHSFISNVSREIFKAKELCALQSQYCDILTTSELDSSQMAYVNMDKIETTLTTQCPSPKITVPQDSKLSDLQNQLLSELKFKFEGKEHSQAVHCPTDIPLISGRLPSKPSLTHVHSVSTGDMAASQVLHAHLEDSGTSTEQRQDPSKHVLWNCQDKNFPPVAKRVRPPGSKAGEYRSEDSGLGTSTGRKKSHPVEERELKDTSPPLSQNEQLPPESYFRKKMRRFFQWIDSKRKIKDQESPQQKAKFMSTFVKHQDSVESAAIFVSYGPPEAQELMTAIGKILEEKLACRFKSEALELSQHKKKLQTQVQPDKGRPSNCGALSDPQQEEWARTKSSNQEAVSADQSCLTSVRQNRDRIRHHQKVVAFED</sequence>
<evidence type="ECO:0000256" key="4">
    <source>
        <dbReference type="ARBA" id="ARBA00023136"/>
    </source>
</evidence>
<protein>
    <submittedName>
        <fullName evidence="10">Spermatogenesis-associated protein 31D3-like</fullName>
    </submittedName>
</protein>
<dbReference type="InterPro" id="IPR039509">
    <property type="entry name" value="SPATA31"/>
</dbReference>